<comment type="caution">
    <text evidence="2">The sequence shown here is derived from an EMBL/GenBank/DDBJ whole genome shotgun (WGS) entry which is preliminary data.</text>
</comment>
<gene>
    <name evidence="2" type="ORF">H4684_002553</name>
</gene>
<evidence type="ECO:0000313" key="3">
    <source>
        <dbReference type="Proteomes" id="UP000639010"/>
    </source>
</evidence>
<name>A0ABR9H5B9_9BACT</name>
<dbReference type="RefSeq" id="WP_192624009.1">
    <property type="nucleotide sequence ID" value="NZ_JADBGG010000019.1"/>
</dbReference>
<feature type="signal peptide" evidence="1">
    <location>
        <begin position="1"/>
        <end position="19"/>
    </location>
</feature>
<evidence type="ECO:0000256" key="1">
    <source>
        <dbReference type="SAM" id="SignalP"/>
    </source>
</evidence>
<dbReference type="Gene3D" id="3.40.190.10">
    <property type="entry name" value="Periplasmic binding protein-like II"/>
    <property type="match status" value="2"/>
</dbReference>
<proteinExistence type="predicted"/>
<sequence length="237" mass="26658">MRMIISLALFILCHNFALAGGNYTFVRIESLAEQDIAENILKHIYKKSGMDINIISFPGKRANLEVTTGRADGETSRIYNYGEINTALIRVPTPYGTLKTTAFAPREKKLVIKSIDDLKNFRIAIVRGVQHTADITKGMQNIAILNDICAMMMFVKVGRADIALTNTLAGIGALKKLKMDDIVAVGTLEELDLYHYLIPKHRNMVPVVDAAIREMIATGELEELEQRYERQYLENIR</sequence>
<protein>
    <submittedName>
        <fullName evidence="2">ABC-type amino acid transport substrate-binding protein</fullName>
    </submittedName>
</protein>
<dbReference type="EMBL" id="JADBGG010000019">
    <property type="protein sequence ID" value="MBE1425895.1"/>
    <property type="molecule type" value="Genomic_DNA"/>
</dbReference>
<dbReference type="Proteomes" id="UP000639010">
    <property type="component" value="Unassembled WGS sequence"/>
</dbReference>
<reference evidence="2 3" key="1">
    <citation type="submission" date="2020-10" db="EMBL/GenBank/DDBJ databases">
        <title>Genomic Encyclopedia of Type Strains, Phase IV (KMG-IV): sequencing the most valuable type-strain genomes for metagenomic binning, comparative biology and taxonomic classification.</title>
        <authorList>
            <person name="Goeker M."/>
        </authorList>
    </citation>
    <scope>NUCLEOTIDE SEQUENCE [LARGE SCALE GENOMIC DNA]</scope>
    <source>
        <strain evidence="2 3">DSM 4194</strain>
    </source>
</reference>
<organism evidence="2 3">
    <name type="scientific">Desulfomicrobium macestii</name>
    <dbReference type="NCBI Taxonomy" id="90731"/>
    <lineage>
        <taxon>Bacteria</taxon>
        <taxon>Pseudomonadati</taxon>
        <taxon>Thermodesulfobacteriota</taxon>
        <taxon>Desulfovibrionia</taxon>
        <taxon>Desulfovibrionales</taxon>
        <taxon>Desulfomicrobiaceae</taxon>
        <taxon>Desulfomicrobium</taxon>
    </lineage>
</organism>
<keyword evidence="1" id="KW-0732">Signal</keyword>
<feature type="chain" id="PRO_5047406398" evidence="1">
    <location>
        <begin position="20"/>
        <end position="237"/>
    </location>
</feature>
<keyword evidence="3" id="KW-1185">Reference proteome</keyword>
<dbReference type="SUPFAM" id="SSF53850">
    <property type="entry name" value="Periplasmic binding protein-like II"/>
    <property type="match status" value="1"/>
</dbReference>
<evidence type="ECO:0000313" key="2">
    <source>
        <dbReference type="EMBL" id="MBE1425895.1"/>
    </source>
</evidence>
<accession>A0ABR9H5B9</accession>